<reference evidence="1 2" key="2">
    <citation type="submission" date="2018-11" db="EMBL/GenBank/DDBJ databases">
        <authorList>
            <consortium name="Pathogen Informatics"/>
        </authorList>
    </citation>
    <scope>NUCLEOTIDE SEQUENCE [LARGE SCALE GENOMIC DNA]</scope>
</reference>
<evidence type="ECO:0000313" key="3">
    <source>
        <dbReference type="WBParaSite" id="GPUH_0000097801-mRNA-1"/>
    </source>
</evidence>
<evidence type="ECO:0000313" key="2">
    <source>
        <dbReference type="Proteomes" id="UP000271098"/>
    </source>
</evidence>
<protein>
    <submittedName>
        <fullName evidence="1 3">Uncharacterized protein</fullName>
    </submittedName>
</protein>
<organism evidence="3">
    <name type="scientific">Gongylonema pulchrum</name>
    <dbReference type="NCBI Taxonomy" id="637853"/>
    <lineage>
        <taxon>Eukaryota</taxon>
        <taxon>Metazoa</taxon>
        <taxon>Ecdysozoa</taxon>
        <taxon>Nematoda</taxon>
        <taxon>Chromadorea</taxon>
        <taxon>Rhabditida</taxon>
        <taxon>Spirurina</taxon>
        <taxon>Spiruromorpha</taxon>
        <taxon>Spiruroidea</taxon>
        <taxon>Gongylonematidae</taxon>
        <taxon>Gongylonema</taxon>
    </lineage>
</organism>
<evidence type="ECO:0000313" key="1">
    <source>
        <dbReference type="EMBL" id="VDK29150.1"/>
    </source>
</evidence>
<gene>
    <name evidence="1" type="ORF">GPUH_LOCUS978</name>
</gene>
<dbReference type="Proteomes" id="UP000271098">
    <property type="component" value="Unassembled WGS sequence"/>
</dbReference>
<reference evidence="3" key="1">
    <citation type="submission" date="2016-06" db="UniProtKB">
        <authorList>
            <consortium name="WormBaseParasite"/>
        </authorList>
    </citation>
    <scope>IDENTIFICATION</scope>
</reference>
<dbReference type="AlphaFoldDB" id="A0A183CWY7"/>
<keyword evidence="2" id="KW-1185">Reference proteome</keyword>
<accession>A0A183CWY7</accession>
<dbReference type="WBParaSite" id="GPUH_0000097801-mRNA-1">
    <property type="protein sequence ID" value="GPUH_0000097801-mRNA-1"/>
    <property type="gene ID" value="GPUH_0000097801"/>
</dbReference>
<proteinExistence type="predicted"/>
<sequence length="32" mass="3540">MSFVQMVPSLSSHMPISTAKLLSAILPVMYFL</sequence>
<dbReference type="EMBL" id="UYRT01001054">
    <property type="protein sequence ID" value="VDK29150.1"/>
    <property type="molecule type" value="Genomic_DNA"/>
</dbReference>
<name>A0A183CWY7_9BILA</name>